<evidence type="ECO:0000259" key="2">
    <source>
        <dbReference type="Pfam" id="PF13649"/>
    </source>
</evidence>
<dbReference type="Pfam" id="PF13649">
    <property type="entry name" value="Methyltransf_25"/>
    <property type="match status" value="1"/>
</dbReference>
<dbReference type="Proteomes" id="UP000651668">
    <property type="component" value="Unassembled WGS sequence"/>
</dbReference>
<gene>
    <name evidence="3" type="ORF">GCM10011387_02280</name>
</gene>
<name>A0A916X917_9SPHI</name>
<dbReference type="EMBL" id="BMIL01000001">
    <property type="protein sequence ID" value="GGC52343.1"/>
    <property type="molecule type" value="Genomic_DNA"/>
</dbReference>
<dbReference type="PROSITE" id="PS01330">
    <property type="entry name" value="PABS_1"/>
    <property type="match status" value="1"/>
</dbReference>
<dbReference type="InterPro" id="IPR041698">
    <property type="entry name" value="Methyltransf_25"/>
</dbReference>
<dbReference type="RefSeq" id="WP_188624980.1">
    <property type="nucleotide sequence ID" value="NZ_BMIL01000001.1"/>
</dbReference>
<dbReference type="Gene3D" id="3.40.50.150">
    <property type="entry name" value="Vaccinia Virus protein VP39"/>
    <property type="match status" value="1"/>
</dbReference>
<dbReference type="PANTHER" id="PTHR43861">
    <property type="entry name" value="TRANS-ACONITATE 2-METHYLTRANSFERASE-RELATED"/>
    <property type="match status" value="1"/>
</dbReference>
<organism evidence="3 4">
    <name type="scientific">Pedobacter quisquiliarum</name>
    <dbReference type="NCBI Taxonomy" id="1834438"/>
    <lineage>
        <taxon>Bacteria</taxon>
        <taxon>Pseudomonadati</taxon>
        <taxon>Bacteroidota</taxon>
        <taxon>Sphingobacteriia</taxon>
        <taxon>Sphingobacteriales</taxon>
        <taxon>Sphingobacteriaceae</taxon>
        <taxon>Pedobacter</taxon>
    </lineage>
</organism>
<keyword evidence="4" id="KW-1185">Reference proteome</keyword>
<dbReference type="InterPro" id="IPR030373">
    <property type="entry name" value="PABS_CS"/>
</dbReference>
<dbReference type="CDD" id="cd02440">
    <property type="entry name" value="AdoMet_MTases"/>
    <property type="match status" value="1"/>
</dbReference>
<feature type="domain" description="Methyltransferase" evidence="2">
    <location>
        <begin position="42"/>
        <end position="137"/>
    </location>
</feature>
<comment type="caution">
    <text evidence="3">The sequence shown here is derived from an EMBL/GenBank/DDBJ whole genome shotgun (WGS) entry which is preliminary data.</text>
</comment>
<reference evidence="3" key="1">
    <citation type="journal article" date="2014" name="Int. J. Syst. Evol. Microbiol.">
        <title>Complete genome sequence of Corynebacterium casei LMG S-19264T (=DSM 44701T), isolated from a smear-ripened cheese.</title>
        <authorList>
            <consortium name="US DOE Joint Genome Institute (JGI-PGF)"/>
            <person name="Walter F."/>
            <person name="Albersmeier A."/>
            <person name="Kalinowski J."/>
            <person name="Ruckert C."/>
        </authorList>
    </citation>
    <scope>NUCLEOTIDE SEQUENCE</scope>
    <source>
        <strain evidence="3">CGMCC 1.15343</strain>
    </source>
</reference>
<dbReference type="SUPFAM" id="SSF53335">
    <property type="entry name" value="S-adenosyl-L-methionine-dependent methyltransferases"/>
    <property type="match status" value="1"/>
</dbReference>
<dbReference type="AlphaFoldDB" id="A0A916X917"/>
<keyword evidence="1" id="KW-0808">Transferase</keyword>
<dbReference type="InterPro" id="IPR029063">
    <property type="entry name" value="SAM-dependent_MTases_sf"/>
</dbReference>
<sequence length="222" mass="25102">MSRNNYDRIAGAYDFLSRLIFQSAQVNAQIEQLKYLKAASSILIVGGGTGWILEELAKAQPSGLQITYVELSEQMLKLAQQRNVGANQVHFVHSSITEYSSKQQFDVIHTAFLFDNFKDSDASSVFKALNKQLKAGGLWFYTDFKVDAGGNSWWKTALLGLMYAFFRRIAAVEAKDLPGMEGRFARGGLHIIEQKRYYKGFIESIIFQKSMKIPTFIENLES</sequence>
<evidence type="ECO:0000256" key="1">
    <source>
        <dbReference type="ARBA" id="ARBA00022679"/>
    </source>
</evidence>
<evidence type="ECO:0000313" key="3">
    <source>
        <dbReference type="EMBL" id="GGC52343.1"/>
    </source>
</evidence>
<dbReference type="GO" id="GO:0016740">
    <property type="term" value="F:transferase activity"/>
    <property type="evidence" value="ECO:0007669"/>
    <property type="project" value="UniProtKB-KW"/>
</dbReference>
<reference evidence="3" key="2">
    <citation type="submission" date="2020-09" db="EMBL/GenBank/DDBJ databases">
        <authorList>
            <person name="Sun Q."/>
            <person name="Zhou Y."/>
        </authorList>
    </citation>
    <scope>NUCLEOTIDE SEQUENCE</scope>
    <source>
        <strain evidence="3">CGMCC 1.15343</strain>
    </source>
</reference>
<protein>
    <recommendedName>
        <fullName evidence="2">Methyltransferase domain-containing protein</fullName>
    </recommendedName>
</protein>
<proteinExistence type="predicted"/>
<accession>A0A916X917</accession>
<evidence type="ECO:0000313" key="4">
    <source>
        <dbReference type="Proteomes" id="UP000651668"/>
    </source>
</evidence>